<dbReference type="GO" id="GO:0030001">
    <property type="term" value="P:metal ion transport"/>
    <property type="evidence" value="ECO:0007669"/>
    <property type="project" value="InterPro"/>
</dbReference>
<dbReference type="GO" id="GO:0006511">
    <property type="term" value="P:ubiquitin-dependent protein catabolic process"/>
    <property type="evidence" value="ECO:0007669"/>
    <property type="project" value="TreeGrafter"/>
</dbReference>
<dbReference type="AlphaFoldDB" id="A0AAD5TQQ9"/>
<feature type="transmembrane region" description="Helical" evidence="6">
    <location>
        <begin position="241"/>
        <end position="264"/>
    </location>
</feature>
<evidence type="ECO:0000256" key="2">
    <source>
        <dbReference type="ARBA" id="ARBA00022692"/>
    </source>
</evidence>
<evidence type="ECO:0000256" key="4">
    <source>
        <dbReference type="ARBA" id="ARBA00023136"/>
    </source>
</evidence>
<keyword evidence="3 6" id="KW-1133">Transmembrane helix</keyword>
<dbReference type="GO" id="GO:0048471">
    <property type="term" value="C:perinuclear region of cytoplasm"/>
    <property type="evidence" value="ECO:0007669"/>
    <property type="project" value="TreeGrafter"/>
</dbReference>
<dbReference type="PANTHER" id="PTHR13396:SF5">
    <property type="entry name" value="NEDD4 FAMILY INTERACTING PROTEIN"/>
    <property type="match status" value="1"/>
</dbReference>
<feature type="region of interest" description="Disordered" evidence="5">
    <location>
        <begin position="120"/>
        <end position="156"/>
    </location>
</feature>
<protein>
    <submittedName>
        <fullName evidence="7">Uncharacterized protein</fullName>
    </submittedName>
</protein>
<dbReference type="InterPro" id="IPR019325">
    <property type="entry name" value="NEDD4/Bsd2"/>
</dbReference>
<feature type="compositionally biased region" description="Acidic residues" evidence="5">
    <location>
        <begin position="39"/>
        <end position="50"/>
    </location>
</feature>
<dbReference type="GO" id="GO:0005783">
    <property type="term" value="C:endoplasmic reticulum"/>
    <property type="evidence" value="ECO:0007669"/>
    <property type="project" value="TreeGrafter"/>
</dbReference>
<evidence type="ECO:0000256" key="5">
    <source>
        <dbReference type="SAM" id="MobiDB-lite"/>
    </source>
</evidence>
<evidence type="ECO:0000313" key="7">
    <source>
        <dbReference type="EMBL" id="KAJ3182038.1"/>
    </source>
</evidence>
<accession>A0AAD5TQQ9</accession>
<comment type="subcellular location">
    <subcellularLocation>
        <location evidence="1">Membrane</location>
        <topology evidence="1">Multi-pass membrane protein</topology>
    </subcellularLocation>
</comment>
<evidence type="ECO:0000256" key="6">
    <source>
        <dbReference type="SAM" id="Phobius"/>
    </source>
</evidence>
<comment type="caution">
    <text evidence="7">The sequence shown here is derived from an EMBL/GenBank/DDBJ whole genome shotgun (WGS) entry which is preliminary data.</text>
</comment>
<dbReference type="Proteomes" id="UP001212152">
    <property type="component" value="Unassembled WGS sequence"/>
</dbReference>
<feature type="compositionally biased region" description="Low complexity" evidence="5">
    <location>
        <begin position="122"/>
        <end position="139"/>
    </location>
</feature>
<evidence type="ECO:0000256" key="1">
    <source>
        <dbReference type="ARBA" id="ARBA00004141"/>
    </source>
</evidence>
<organism evidence="7 8">
    <name type="scientific">Geranomyces variabilis</name>
    <dbReference type="NCBI Taxonomy" id="109894"/>
    <lineage>
        <taxon>Eukaryota</taxon>
        <taxon>Fungi</taxon>
        <taxon>Fungi incertae sedis</taxon>
        <taxon>Chytridiomycota</taxon>
        <taxon>Chytridiomycota incertae sedis</taxon>
        <taxon>Chytridiomycetes</taxon>
        <taxon>Spizellomycetales</taxon>
        <taxon>Powellomycetaceae</taxon>
        <taxon>Geranomyces</taxon>
    </lineage>
</organism>
<dbReference type="PANTHER" id="PTHR13396">
    <property type="entry name" value="NEDD4 FAMILY INTERACTING PROTEIN 1/2"/>
    <property type="match status" value="1"/>
</dbReference>
<evidence type="ECO:0000313" key="8">
    <source>
        <dbReference type="Proteomes" id="UP001212152"/>
    </source>
</evidence>
<dbReference type="EMBL" id="JADGJQ010000010">
    <property type="protein sequence ID" value="KAJ3182038.1"/>
    <property type="molecule type" value="Genomic_DNA"/>
</dbReference>
<dbReference type="GO" id="GO:0016020">
    <property type="term" value="C:membrane"/>
    <property type="evidence" value="ECO:0007669"/>
    <property type="project" value="UniProtKB-SubCell"/>
</dbReference>
<keyword evidence="2 6" id="KW-0812">Transmembrane</keyword>
<reference evidence="7" key="1">
    <citation type="submission" date="2020-05" db="EMBL/GenBank/DDBJ databases">
        <title>Phylogenomic resolution of chytrid fungi.</title>
        <authorList>
            <person name="Stajich J.E."/>
            <person name="Amses K."/>
            <person name="Simmons R."/>
            <person name="Seto K."/>
            <person name="Myers J."/>
            <person name="Bonds A."/>
            <person name="Quandt C.A."/>
            <person name="Barry K."/>
            <person name="Liu P."/>
            <person name="Grigoriev I."/>
            <person name="Longcore J.E."/>
            <person name="James T.Y."/>
        </authorList>
    </citation>
    <scope>NUCLEOTIDE SEQUENCE</scope>
    <source>
        <strain evidence="7">JEL0379</strain>
    </source>
</reference>
<feature type="region of interest" description="Disordered" evidence="5">
    <location>
        <begin position="1"/>
        <end position="77"/>
    </location>
</feature>
<dbReference type="GO" id="GO:0031398">
    <property type="term" value="P:positive regulation of protein ubiquitination"/>
    <property type="evidence" value="ECO:0007669"/>
    <property type="project" value="TreeGrafter"/>
</dbReference>
<proteinExistence type="predicted"/>
<sequence>MSRYEHIPFETEAPLFDDEEPNDNEHNIQLLHGAAAASDNDDDNDNDNDEPTTPAGVDDVNRSTASNDNDSADVPLASIARAAESSFGPAAAAASPAAVPATSPPHYPVFSLRDGVFSNLHPPSSSSSSSSPTTTTDPSKPAFTAEPPSYIENLSTPPPAYYEPTTVVATSGLGDDGEVLIEGLPVGDLGSFMGHALFSIVFDFIGYGAFMLRDPADDPYGPWDDNNDDYNNRARADNAKWLSAIFIVIGSFMIIRSLIDLLYVSRLEKVIKSSSAAEPTPV</sequence>
<dbReference type="GO" id="GO:0005794">
    <property type="term" value="C:Golgi apparatus"/>
    <property type="evidence" value="ECO:0007669"/>
    <property type="project" value="TreeGrafter"/>
</dbReference>
<name>A0AAD5TQQ9_9FUNG</name>
<gene>
    <name evidence="7" type="ORF">HDU87_000378</name>
</gene>
<keyword evidence="8" id="KW-1185">Reference proteome</keyword>
<keyword evidence="4 6" id="KW-0472">Membrane</keyword>
<dbReference type="GO" id="GO:0007034">
    <property type="term" value="P:vacuolar transport"/>
    <property type="evidence" value="ECO:0007669"/>
    <property type="project" value="InterPro"/>
</dbReference>
<evidence type="ECO:0000256" key="3">
    <source>
        <dbReference type="ARBA" id="ARBA00022989"/>
    </source>
</evidence>